<gene>
    <name evidence="1" type="ORF">AB6A40_011273</name>
</gene>
<name>A0ABD6F1G1_9BILA</name>
<proteinExistence type="predicted"/>
<accession>A0ABD6F1G1</accession>
<dbReference type="EMBL" id="JBGFUD010018744">
    <property type="protein sequence ID" value="MFH4984564.1"/>
    <property type="molecule type" value="Genomic_DNA"/>
</dbReference>
<evidence type="ECO:0000313" key="2">
    <source>
        <dbReference type="Proteomes" id="UP001608902"/>
    </source>
</evidence>
<sequence length="72" mass="8021">MFARATRPGEYCALRHKGSKLAMTIVVERFIVSEKSQSNVALFFFCKVGSTCLDLVNAGSRKFSVSFIIAER</sequence>
<comment type="caution">
    <text evidence="1">The sequence shown here is derived from an EMBL/GenBank/DDBJ whole genome shotgun (WGS) entry which is preliminary data.</text>
</comment>
<protein>
    <recommendedName>
        <fullName evidence="3">Ribosomal protein L14</fullName>
    </recommendedName>
</protein>
<evidence type="ECO:0008006" key="3">
    <source>
        <dbReference type="Google" id="ProtNLM"/>
    </source>
</evidence>
<dbReference type="Proteomes" id="UP001608902">
    <property type="component" value="Unassembled WGS sequence"/>
</dbReference>
<organism evidence="1 2">
    <name type="scientific">Gnathostoma spinigerum</name>
    <dbReference type="NCBI Taxonomy" id="75299"/>
    <lineage>
        <taxon>Eukaryota</taxon>
        <taxon>Metazoa</taxon>
        <taxon>Ecdysozoa</taxon>
        <taxon>Nematoda</taxon>
        <taxon>Chromadorea</taxon>
        <taxon>Rhabditida</taxon>
        <taxon>Spirurina</taxon>
        <taxon>Gnathostomatomorpha</taxon>
        <taxon>Gnathostomatoidea</taxon>
        <taxon>Gnathostomatidae</taxon>
        <taxon>Gnathostoma</taxon>
    </lineage>
</organism>
<evidence type="ECO:0000313" key="1">
    <source>
        <dbReference type="EMBL" id="MFH4984564.1"/>
    </source>
</evidence>
<dbReference type="AlphaFoldDB" id="A0ABD6F1G1"/>
<reference evidence="1 2" key="1">
    <citation type="submission" date="2024-08" db="EMBL/GenBank/DDBJ databases">
        <title>Gnathostoma spinigerum genome.</title>
        <authorList>
            <person name="Gonzalez-Bertolin B."/>
            <person name="Monzon S."/>
            <person name="Zaballos A."/>
            <person name="Jimenez P."/>
            <person name="Dekumyoy P."/>
            <person name="Varona S."/>
            <person name="Cuesta I."/>
            <person name="Sumanam S."/>
            <person name="Adisakwattana P."/>
            <person name="Gasser R.B."/>
            <person name="Hernandez-Gonzalez A."/>
            <person name="Young N.D."/>
            <person name="Perteguer M.J."/>
        </authorList>
    </citation>
    <scope>NUCLEOTIDE SEQUENCE [LARGE SCALE GENOMIC DNA]</scope>
    <source>
        <strain evidence="1">AL3</strain>
        <tissue evidence="1">Liver</tissue>
    </source>
</reference>
<keyword evidence="2" id="KW-1185">Reference proteome</keyword>